<keyword evidence="2" id="KW-0675">Receptor</keyword>
<keyword evidence="2" id="KW-0808">Transferase</keyword>
<dbReference type="AlphaFoldDB" id="A0A5B6WU07"/>
<feature type="domain" description="Tf2-1-like SH3-like" evidence="1">
    <location>
        <begin position="2"/>
        <end position="26"/>
    </location>
</feature>
<proteinExistence type="predicted"/>
<evidence type="ECO:0000313" key="2">
    <source>
        <dbReference type="EMBL" id="KAA3484327.1"/>
    </source>
</evidence>
<reference evidence="3" key="1">
    <citation type="journal article" date="2019" name="Plant Biotechnol. J.">
        <title>Genome sequencing of the Australian wild diploid species Gossypium australe highlights disease resistance and delayed gland morphogenesis.</title>
        <authorList>
            <person name="Cai Y."/>
            <person name="Cai X."/>
            <person name="Wang Q."/>
            <person name="Wang P."/>
            <person name="Zhang Y."/>
            <person name="Cai C."/>
            <person name="Xu Y."/>
            <person name="Wang K."/>
            <person name="Zhou Z."/>
            <person name="Wang C."/>
            <person name="Geng S."/>
            <person name="Li B."/>
            <person name="Dong Q."/>
            <person name="Hou Y."/>
            <person name="Wang H."/>
            <person name="Ai P."/>
            <person name="Liu Z."/>
            <person name="Yi F."/>
            <person name="Sun M."/>
            <person name="An G."/>
            <person name="Cheng J."/>
            <person name="Zhang Y."/>
            <person name="Shi Q."/>
            <person name="Xie Y."/>
            <person name="Shi X."/>
            <person name="Chang Y."/>
            <person name="Huang F."/>
            <person name="Chen Y."/>
            <person name="Hong S."/>
            <person name="Mi L."/>
            <person name="Sun Q."/>
            <person name="Zhang L."/>
            <person name="Zhou B."/>
            <person name="Peng R."/>
            <person name="Zhang X."/>
            <person name="Liu F."/>
        </authorList>
    </citation>
    <scope>NUCLEOTIDE SEQUENCE [LARGE SCALE GENOMIC DNA]</scope>
    <source>
        <strain evidence="3">cv. PA1801</strain>
    </source>
</reference>
<accession>A0A5B6WU07</accession>
<dbReference type="Pfam" id="PF24626">
    <property type="entry name" value="SH3_Tf2-1"/>
    <property type="match status" value="1"/>
</dbReference>
<evidence type="ECO:0000313" key="3">
    <source>
        <dbReference type="Proteomes" id="UP000325315"/>
    </source>
</evidence>
<dbReference type="InterPro" id="IPR056924">
    <property type="entry name" value="SH3_Tf2-1"/>
</dbReference>
<name>A0A5B6WU07_9ROSI</name>
<sequence>MTYRLAFPPKIEEIHNVFHISMLRQYISNPSHVITPSEIELELDLLYSEEQVRILAREVKELCNNIVSPTRYRRSYMGNERFDEISLPESILRW</sequence>
<dbReference type="PANTHER" id="PTHR46148">
    <property type="entry name" value="CHROMO DOMAIN-CONTAINING PROTEIN"/>
    <property type="match status" value="1"/>
</dbReference>
<dbReference type="EMBL" id="SMMG02000002">
    <property type="protein sequence ID" value="KAA3484327.1"/>
    <property type="molecule type" value="Genomic_DNA"/>
</dbReference>
<organism evidence="2 3">
    <name type="scientific">Gossypium australe</name>
    <dbReference type="NCBI Taxonomy" id="47621"/>
    <lineage>
        <taxon>Eukaryota</taxon>
        <taxon>Viridiplantae</taxon>
        <taxon>Streptophyta</taxon>
        <taxon>Embryophyta</taxon>
        <taxon>Tracheophyta</taxon>
        <taxon>Spermatophyta</taxon>
        <taxon>Magnoliopsida</taxon>
        <taxon>eudicotyledons</taxon>
        <taxon>Gunneridae</taxon>
        <taxon>Pentapetalae</taxon>
        <taxon>rosids</taxon>
        <taxon>malvids</taxon>
        <taxon>Malvales</taxon>
        <taxon>Malvaceae</taxon>
        <taxon>Malvoideae</taxon>
        <taxon>Gossypium</taxon>
    </lineage>
</organism>
<gene>
    <name evidence="2" type="ORF">EPI10_006416</name>
</gene>
<evidence type="ECO:0000259" key="1">
    <source>
        <dbReference type="Pfam" id="PF24626"/>
    </source>
</evidence>
<dbReference type="PANTHER" id="PTHR46148:SF44">
    <property type="entry name" value="GAG-POL POLYPROTEIN"/>
    <property type="match status" value="1"/>
</dbReference>
<keyword evidence="2" id="KW-0418">Kinase</keyword>
<protein>
    <submittedName>
        <fullName evidence="2">Receptor-like protein kinase</fullName>
    </submittedName>
</protein>
<dbReference type="Proteomes" id="UP000325315">
    <property type="component" value="Unassembled WGS sequence"/>
</dbReference>
<dbReference type="GO" id="GO:0016301">
    <property type="term" value="F:kinase activity"/>
    <property type="evidence" value="ECO:0007669"/>
    <property type="project" value="UniProtKB-KW"/>
</dbReference>
<comment type="caution">
    <text evidence="2">The sequence shown here is derived from an EMBL/GenBank/DDBJ whole genome shotgun (WGS) entry which is preliminary data.</text>
</comment>
<keyword evidence="3" id="KW-1185">Reference proteome</keyword>